<evidence type="ECO:0000313" key="4">
    <source>
        <dbReference type="EMBL" id="RXK54866.1"/>
    </source>
</evidence>
<evidence type="ECO:0000313" key="5">
    <source>
        <dbReference type="Proteomes" id="UP000290218"/>
    </source>
</evidence>
<dbReference type="EMBL" id="SDHX01000001">
    <property type="protein sequence ID" value="RXK54866.1"/>
    <property type="molecule type" value="Genomic_DNA"/>
</dbReference>
<organism evidence="4 5">
    <name type="scientific">Oleiharenicola lentus</name>
    <dbReference type="NCBI Taxonomy" id="2508720"/>
    <lineage>
        <taxon>Bacteria</taxon>
        <taxon>Pseudomonadati</taxon>
        <taxon>Verrucomicrobiota</taxon>
        <taxon>Opitutia</taxon>
        <taxon>Opitutales</taxon>
        <taxon>Opitutaceae</taxon>
        <taxon>Oleiharenicola</taxon>
    </lineage>
</organism>
<proteinExistence type="predicted"/>
<dbReference type="Pfam" id="PF13180">
    <property type="entry name" value="PDZ_2"/>
    <property type="match status" value="1"/>
</dbReference>
<feature type="domain" description="PDZ" evidence="3">
    <location>
        <begin position="237"/>
        <end position="313"/>
    </location>
</feature>
<dbReference type="InterPro" id="IPR001478">
    <property type="entry name" value="PDZ"/>
</dbReference>
<dbReference type="GO" id="GO:0004252">
    <property type="term" value="F:serine-type endopeptidase activity"/>
    <property type="evidence" value="ECO:0007669"/>
    <property type="project" value="InterPro"/>
</dbReference>
<keyword evidence="1 4" id="KW-0645">Protease</keyword>
<dbReference type="Pfam" id="PF13365">
    <property type="entry name" value="Trypsin_2"/>
    <property type="match status" value="1"/>
</dbReference>
<dbReference type="RefSeq" id="WP_129046230.1">
    <property type="nucleotide sequence ID" value="NZ_SDHX01000001.1"/>
</dbReference>
<evidence type="ECO:0000256" key="2">
    <source>
        <dbReference type="ARBA" id="ARBA00022801"/>
    </source>
</evidence>
<evidence type="ECO:0000256" key="1">
    <source>
        <dbReference type="ARBA" id="ARBA00022670"/>
    </source>
</evidence>
<dbReference type="OrthoDB" id="9758917at2"/>
<dbReference type="PANTHER" id="PTHR43343:SF3">
    <property type="entry name" value="PROTEASE DO-LIKE 8, CHLOROPLASTIC"/>
    <property type="match status" value="1"/>
</dbReference>
<evidence type="ECO:0000259" key="3">
    <source>
        <dbReference type="PROSITE" id="PS50106"/>
    </source>
</evidence>
<dbReference type="AlphaFoldDB" id="A0A4Q1C7R4"/>
<dbReference type="SUPFAM" id="SSF50494">
    <property type="entry name" value="Trypsin-like serine proteases"/>
    <property type="match status" value="1"/>
</dbReference>
<dbReference type="PANTHER" id="PTHR43343">
    <property type="entry name" value="PEPTIDASE S12"/>
    <property type="match status" value="1"/>
</dbReference>
<dbReference type="GO" id="GO:0006508">
    <property type="term" value="P:proteolysis"/>
    <property type="evidence" value="ECO:0007669"/>
    <property type="project" value="UniProtKB-KW"/>
</dbReference>
<dbReference type="Proteomes" id="UP000290218">
    <property type="component" value="Unassembled WGS sequence"/>
</dbReference>
<dbReference type="PROSITE" id="PS50106">
    <property type="entry name" value="PDZ"/>
    <property type="match status" value="1"/>
</dbReference>
<accession>A0A4Q1C7R4</accession>
<keyword evidence="2" id="KW-0378">Hydrolase</keyword>
<gene>
    <name evidence="4" type="ORF">ESB00_02930</name>
</gene>
<comment type="caution">
    <text evidence="4">The sequence shown here is derived from an EMBL/GenBank/DDBJ whole genome shotgun (WGS) entry which is preliminary data.</text>
</comment>
<sequence>MLTPVSDSITRREDDAELLDAYSTAVSSVVDRAGAAVIHLEVRSRRGRTAEESGGSGSGFFLSPDGYALTNSHVVHGGTEFVAHLADGRRLRADFVGEDPHTDLAVVRVSSEPLPCLPLADSDRVRPGQIALALGSPMGFQQTVTAGIVSGLGRSLRAQSGRMIDNIIQTDAALNPGNSGGPLLNTRGEVIGVNTAIIRPAQGICFAIASNLARWVAGWLIKDGRIRRSYLGIGGQTVPLLRAVSRTYHLDQATGVMVAQLAAGNPAAMAGLREGDIIVALATHPVRTVTDLHQVLTADLIDRPVNVTVLRHTERIVFPMRPEEMPAS</sequence>
<name>A0A4Q1C7R4_9BACT</name>
<dbReference type="SUPFAM" id="SSF50156">
    <property type="entry name" value="PDZ domain-like"/>
    <property type="match status" value="1"/>
</dbReference>
<keyword evidence="5" id="KW-1185">Reference proteome</keyword>
<dbReference type="SMART" id="SM00228">
    <property type="entry name" value="PDZ"/>
    <property type="match status" value="1"/>
</dbReference>
<dbReference type="InterPro" id="IPR009003">
    <property type="entry name" value="Peptidase_S1_PA"/>
</dbReference>
<dbReference type="PRINTS" id="PR00834">
    <property type="entry name" value="PROTEASES2C"/>
</dbReference>
<dbReference type="Gene3D" id="2.40.10.120">
    <property type="match status" value="1"/>
</dbReference>
<dbReference type="InterPro" id="IPR036034">
    <property type="entry name" value="PDZ_sf"/>
</dbReference>
<dbReference type="InterPro" id="IPR051201">
    <property type="entry name" value="Chloro_Bact_Ser_Proteases"/>
</dbReference>
<reference evidence="4 5" key="1">
    <citation type="submission" date="2019-01" db="EMBL/GenBank/DDBJ databases">
        <title>Lacunisphaera sp. strain TWA-58.</title>
        <authorList>
            <person name="Chen W.-M."/>
        </authorList>
    </citation>
    <scope>NUCLEOTIDE SEQUENCE [LARGE SCALE GENOMIC DNA]</scope>
    <source>
        <strain evidence="4 5">TWA-58</strain>
    </source>
</reference>
<dbReference type="Gene3D" id="2.30.42.10">
    <property type="match status" value="1"/>
</dbReference>
<dbReference type="InterPro" id="IPR001940">
    <property type="entry name" value="Peptidase_S1C"/>
</dbReference>
<protein>
    <submittedName>
        <fullName evidence="4">Trypsin-like serine protease</fullName>
    </submittedName>
</protein>